<proteinExistence type="predicted"/>
<dbReference type="AlphaFoldDB" id="A0A1F5DNS4"/>
<dbReference type="InterPro" id="IPR000620">
    <property type="entry name" value="EamA_dom"/>
</dbReference>
<feature type="transmembrane region" description="Helical" evidence="1">
    <location>
        <begin position="63"/>
        <end position="83"/>
    </location>
</feature>
<feature type="domain" description="EamA" evidence="2">
    <location>
        <begin position="154"/>
        <end position="288"/>
    </location>
</feature>
<feature type="transmembrane region" description="Helical" evidence="1">
    <location>
        <begin position="152"/>
        <end position="169"/>
    </location>
</feature>
<feature type="transmembrane region" description="Helical" evidence="1">
    <location>
        <begin position="239"/>
        <end position="259"/>
    </location>
</feature>
<name>A0A1F5DNS4_9BACT</name>
<feature type="transmembrane region" description="Helical" evidence="1">
    <location>
        <begin position="6"/>
        <end position="25"/>
    </location>
</feature>
<keyword evidence="1" id="KW-0812">Transmembrane</keyword>
<reference evidence="3 4" key="1">
    <citation type="journal article" date="2016" name="Nat. Commun.">
        <title>Thousands of microbial genomes shed light on interconnected biogeochemical processes in an aquifer system.</title>
        <authorList>
            <person name="Anantharaman K."/>
            <person name="Brown C.T."/>
            <person name="Hug L.A."/>
            <person name="Sharon I."/>
            <person name="Castelle C.J."/>
            <person name="Probst A.J."/>
            <person name="Thomas B.C."/>
            <person name="Singh A."/>
            <person name="Wilkins M.J."/>
            <person name="Karaoz U."/>
            <person name="Brodie E.L."/>
            <person name="Williams K.H."/>
            <person name="Hubbard S.S."/>
            <person name="Banfield J.F."/>
        </authorList>
    </citation>
    <scope>NUCLEOTIDE SEQUENCE [LARGE SCALE GENOMIC DNA]</scope>
</reference>
<evidence type="ECO:0000313" key="3">
    <source>
        <dbReference type="EMBL" id="OGD56676.1"/>
    </source>
</evidence>
<feature type="transmembrane region" description="Helical" evidence="1">
    <location>
        <begin position="271"/>
        <end position="288"/>
    </location>
</feature>
<feature type="transmembrane region" description="Helical" evidence="1">
    <location>
        <begin position="181"/>
        <end position="199"/>
    </location>
</feature>
<dbReference type="Gene3D" id="1.10.3730.20">
    <property type="match status" value="1"/>
</dbReference>
<evidence type="ECO:0000256" key="1">
    <source>
        <dbReference type="SAM" id="Phobius"/>
    </source>
</evidence>
<gene>
    <name evidence="3" type="ORF">A2V71_03665</name>
</gene>
<accession>A0A1F5DNS4</accession>
<dbReference type="GO" id="GO:0016020">
    <property type="term" value="C:membrane"/>
    <property type="evidence" value="ECO:0007669"/>
    <property type="project" value="InterPro"/>
</dbReference>
<evidence type="ECO:0000313" key="4">
    <source>
        <dbReference type="Proteomes" id="UP000178764"/>
    </source>
</evidence>
<dbReference type="SUPFAM" id="SSF103481">
    <property type="entry name" value="Multidrug resistance efflux transporter EmrE"/>
    <property type="match status" value="2"/>
</dbReference>
<protein>
    <recommendedName>
        <fullName evidence="2">EamA domain-containing protein</fullName>
    </recommendedName>
</protein>
<feature type="transmembrane region" description="Helical" evidence="1">
    <location>
        <begin position="122"/>
        <end position="140"/>
    </location>
</feature>
<dbReference type="EMBL" id="MEZT01000015">
    <property type="protein sequence ID" value="OGD56676.1"/>
    <property type="molecule type" value="Genomic_DNA"/>
</dbReference>
<comment type="caution">
    <text evidence="3">The sequence shown here is derived from an EMBL/GenBank/DDBJ whole genome shotgun (WGS) entry which is preliminary data.</text>
</comment>
<keyword evidence="1" id="KW-0472">Membrane</keyword>
<feature type="transmembrane region" description="Helical" evidence="1">
    <location>
        <begin position="34"/>
        <end position="51"/>
    </location>
</feature>
<sequence length="289" mass="32161">MPWYIFSFIALITGSFYGLSKKWALNLKISPERLLLYLFSGAFLAYFLYNFPNLSNLIHQENFLVLLGWGFIIAVFSFSGNLLDMYATKNAPNIAYAESLKSTNAILITVASVFLFDSPVSWVKILGMIIISLGLLPLLLSKSEVKEGQWKLPAFIALFLFAAMILTVRHLGNPGFEAQEILLILFFFATIFCIALNLFRGKSYEEKGSLIWVAILLAILAAFIANFANFSAIKLAPNAGYAQAIFNSGIVLTLIVSRFVFPKNKGGDFNLTRWLGVSLVVWGIILIVI</sequence>
<organism evidence="3 4">
    <name type="scientific">Candidatus Berkelbacteria bacterium RBG_13_40_8</name>
    <dbReference type="NCBI Taxonomy" id="1797467"/>
    <lineage>
        <taxon>Bacteria</taxon>
        <taxon>Candidatus Berkelbacteria</taxon>
    </lineage>
</organism>
<dbReference type="InterPro" id="IPR037185">
    <property type="entry name" value="EmrE-like"/>
</dbReference>
<dbReference type="Pfam" id="PF00892">
    <property type="entry name" value="EamA"/>
    <property type="match status" value="1"/>
</dbReference>
<dbReference type="Proteomes" id="UP000178764">
    <property type="component" value="Unassembled WGS sequence"/>
</dbReference>
<feature type="transmembrane region" description="Helical" evidence="1">
    <location>
        <begin position="211"/>
        <end position="233"/>
    </location>
</feature>
<keyword evidence="1" id="KW-1133">Transmembrane helix</keyword>
<evidence type="ECO:0000259" key="2">
    <source>
        <dbReference type="Pfam" id="PF00892"/>
    </source>
</evidence>